<dbReference type="CTD" id="36336032"/>
<name>W6UUT5_ECHGR</name>
<dbReference type="EMBL" id="APAU02000001">
    <property type="protein sequence ID" value="EUB65048.1"/>
    <property type="molecule type" value="Genomic_DNA"/>
</dbReference>
<accession>W6UUT5</accession>
<evidence type="ECO:0000256" key="3">
    <source>
        <dbReference type="ARBA" id="ARBA00022475"/>
    </source>
</evidence>
<keyword evidence="9" id="KW-0357">Heparan sulfate</keyword>
<keyword evidence="15" id="KW-1185">Reference proteome</keyword>
<proteinExistence type="inferred from homology"/>
<reference evidence="14 15" key="1">
    <citation type="journal article" date="2013" name="Nat. Genet.">
        <title>The genome of the hydatid tapeworm Echinococcus granulosus.</title>
        <authorList>
            <person name="Zheng H."/>
            <person name="Zhang W."/>
            <person name="Zhang L."/>
            <person name="Zhang Z."/>
            <person name="Li J."/>
            <person name="Lu G."/>
            <person name="Zhu Y."/>
            <person name="Wang Y."/>
            <person name="Huang Y."/>
            <person name="Liu J."/>
            <person name="Kang H."/>
            <person name="Chen J."/>
            <person name="Wang L."/>
            <person name="Chen A."/>
            <person name="Yu S."/>
            <person name="Gao Z."/>
            <person name="Jin L."/>
            <person name="Gu W."/>
            <person name="Wang Z."/>
            <person name="Zhao L."/>
            <person name="Shi B."/>
            <person name="Wen H."/>
            <person name="Lin R."/>
            <person name="Jones M.K."/>
            <person name="Brejova B."/>
            <person name="Vinar T."/>
            <person name="Zhao G."/>
            <person name="McManus D.P."/>
            <person name="Chen Z."/>
            <person name="Zhou Y."/>
            <person name="Wang S."/>
        </authorList>
    </citation>
    <scope>NUCLEOTIDE SEQUENCE [LARGE SCALE GENOMIC DNA]</scope>
</reference>
<dbReference type="GO" id="GO:0016477">
    <property type="term" value="P:cell migration"/>
    <property type="evidence" value="ECO:0007669"/>
    <property type="project" value="TreeGrafter"/>
</dbReference>
<dbReference type="GO" id="GO:0005576">
    <property type="term" value="C:extracellular region"/>
    <property type="evidence" value="ECO:0007669"/>
    <property type="project" value="TreeGrafter"/>
</dbReference>
<dbReference type="Proteomes" id="UP000019149">
    <property type="component" value="Unassembled WGS sequence"/>
</dbReference>
<dbReference type="OrthoDB" id="10010764at2759"/>
<keyword evidence="13" id="KW-0812">Transmembrane</keyword>
<comment type="caution">
    <text evidence="14">The sequence shown here is derived from an EMBL/GenBank/DDBJ whole genome shotgun (WGS) entry which is preliminary data.</text>
</comment>
<dbReference type="PANTHER" id="PTHR10822:SF30">
    <property type="entry name" value="DALLY-LIKE, ISOFORM A"/>
    <property type="match status" value="1"/>
</dbReference>
<evidence type="ECO:0000256" key="6">
    <source>
        <dbReference type="ARBA" id="ARBA00022974"/>
    </source>
</evidence>
<evidence type="ECO:0000313" key="14">
    <source>
        <dbReference type="EMBL" id="EUB65048.1"/>
    </source>
</evidence>
<evidence type="ECO:0000256" key="2">
    <source>
        <dbReference type="ARBA" id="ARBA00010260"/>
    </source>
</evidence>
<evidence type="ECO:0000256" key="4">
    <source>
        <dbReference type="ARBA" id="ARBA00022622"/>
    </source>
</evidence>
<dbReference type="Pfam" id="PF01153">
    <property type="entry name" value="Glypican"/>
    <property type="match status" value="1"/>
</dbReference>
<evidence type="ECO:0000256" key="11">
    <source>
        <dbReference type="RuleBase" id="RU003518"/>
    </source>
</evidence>
<evidence type="ECO:0000313" key="15">
    <source>
        <dbReference type="Proteomes" id="UP000019149"/>
    </source>
</evidence>
<feature type="compositionally biased region" description="Pro residues" evidence="12">
    <location>
        <begin position="797"/>
        <end position="806"/>
    </location>
</feature>
<dbReference type="STRING" id="6210.W6UUT5"/>
<keyword evidence="7 13" id="KW-0472">Membrane</keyword>
<keyword evidence="13" id="KW-1133">Transmembrane helix</keyword>
<gene>
    <name evidence="14" type="ORF">EGR_00317</name>
</gene>
<evidence type="ECO:0000256" key="10">
    <source>
        <dbReference type="ARBA" id="ARBA00023288"/>
    </source>
</evidence>
<feature type="region of interest" description="Disordered" evidence="12">
    <location>
        <begin position="761"/>
        <end position="822"/>
    </location>
</feature>
<evidence type="ECO:0000256" key="5">
    <source>
        <dbReference type="ARBA" id="ARBA00022729"/>
    </source>
</evidence>
<dbReference type="InterPro" id="IPR001863">
    <property type="entry name" value="Glypican"/>
</dbReference>
<dbReference type="GeneID" id="36336032"/>
<dbReference type="GO" id="GO:0098552">
    <property type="term" value="C:side of membrane"/>
    <property type="evidence" value="ECO:0007669"/>
    <property type="project" value="UniProtKB-KW"/>
</dbReference>
<protein>
    <submittedName>
        <fullName evidence="14">Glypican-4</fullName>
    </submittedName>
</protein>
<evidence type="ECO:0000256" key="9">
    <source>
        <dbReference type="ARBA" id="ARBA00023207"/>
    </source>
</evidence>
<dbReference type="AlphaFoldDB" id="W6UUT5"/>
<keyword evidence="4" id="KW-0336">GPI-anchor</keyword>
<evidence type="ECO:0000256" key="1">
    <source>
        <dbReference type="ARBA" id="ARBA00004609"/>
    </source>
</evidence>
<feature type="region of interest" description="Disordered" evidence="12">
    <location>
        <begin position="315"/>
        <end position="345"/>
    </location>
</feature>
<comment type="similarity">
    <text evidence="2 11">Belongs to the glypican family.</text>
</comment>
<sequence>MAEQHHKGAPIKHTINIRILAFNENVCGDMHDGASRTCCSREMLIGMAEASEHELRRLLNNLLETTAENFRNDTIVLKSFVADTLGTIMEQLHSQLRTDFSYKFRSHEQFFINFFSTIQLYLSGTVGGLPHLVSSFFDELLWRITQILLNTNSTDNYTKCVVDSLRPKQPFLRFPSIITNMTMEAFPPIRAAINSMAFARETLLAASITIHLPRECFDEYQRLKFCSLCAGIMNASLCESTCVRLAETCTPQQLALGTQWKKFIAALQEVMNLVDKFPKVHRPLQMHLTDAIMSLKSVYSLHEQEILGNCSSSFSQGENVTSASAGDSGREGGGRWPFSGHRRARRQSPVIYHQPFSPLRPHAFEARPLPTVALGEQGIASLQAWARDVKHQWSMLFSCRLATNVLEASTRTGPKFWYLLLRPSFLPPASCWAENNYNFIPRRKQPLGEWKSRAESVAECTHWMPACSPTLPVDDAPYNKVAHLFANLGLEICNSETAKSPFGGSFAPSDTCWNGTSLVSSAAMKSYVRRGQLAMPTDPTLRQKELGLRRAVINLQRVASSTLVDPEVLQLADPAATTLKVGRNEVPVNSDEEALRSYLVPSNSTEASLAHNAAAAALPPWDVQPPLPGTPLNAGSVSRGAGFEPDTETGEEGSGYGGGEVPLPYGSPFAPPLENDLRNQPLGLPSASHPLPPAAAPSESTATTHRPSLLQPSNNFVSGGDDEDFRPRIEPMNVYGFPEATQQVCRISHIAFDAAPGVPLTHWDTESNSPEEGSGREPLNVQLGLKPLPSWTGAPQSPQPHPPAPSSPTASQPQPYEQNGDAGLVIGEGKLEIPDQIWVPEGDGVAHQYPSPSHPRTSGGILAFAPSFVSSLFPIVVSLLLFAMRR</sequence>
<keyword evidence="8" id="KW-0325">Glycoprotein</keyword>
<dbReference type="KEGG" id="egl:EGR_00317"/>
<keyword evidence="5" id="KW-0732">Signal</keyword>
<feature type="region of interest" description="Disordered" evidence="12">
    <location>
        <begin position="620"/>
        <end position="723"/>
    </location>
</feature>
<dbReference type="PANTHER" id="PTHR10822">
    <property type="entry name" value="GLYPICAN"/>
    <property type="match status" value="1"/>
</dbReference>
<keyword evidence="3" id="KW-1003">Cell membrane</keyword>
<dbReference type="GO" id="GO:0045202">
    <property type="term" value="C:synapse"/>
    <property type="evidence" value="ECO:0007669"/>
    <property type="project" value="TreeGrafter"/>
</dbReference>
<dbReference type="GO" id="GO:1905475">
    <property type="term" value="P:regulation of protein localization to membrane"/>
    <property type="evidence" value="ECO:0007669"/>
    <property type="project" value="TreeGrafter"/>
</dbReference>
<dbReference type="OMA" id="GVPLTHW"/>
<keyword evidence="6" id="KW-0654">Proteoglycan</keyword>
<feature type="transmembrane region" description="Helical" evidence="13">
    <location>
        <begin position="861"/>
        <end position="883"/>
    </location>
</feature>
<dbReference type="GO" id="GO:0005886">
    <property type="term" value="C:plasma membrane"/>
    <property type="evidence" value="ECO:0007669"/>
    <property type="project" value="UniProtKB-SubCell"/>
</dbReference>
<evidence type="ECO:0000256" key="8">
    <source>
        <dbReference type="ARBA" id="ARBA00023180"/>
    </source>
</evidence>
<dbReference type="RefSeq" id="XP_024356244.1">
    <property type="nucleotide sequence ID" value="XM_024489566.1"/>
</dbReference>
<evidence type="ECO:0000256" key="13">
    <source>
        <dbReference type="SAM" id="Phobius"/>
    </source>
</evidence>
<evidence type="ECO:0000256" key="7">
    <source>
        <dbReference type="ARBA" id="ARBA00023136"/>
    </source>
</evidence>
<keyword evidence="10" id="KW-0449">Lipoprotein</keyword>
<comment type="subcellular location">
    <subcellularLocation>
        <location evidence="1">Cell membrane</location>
        <topology evidence="1">Lipid-anchor</topology>
        <topology evidence="1">GPI-anchor</topology>
    </subcellularLocation>
</comment>
<organism evidence="14 15">
    <name type="scientific">Echinococcus granulosus</name>
    <name type="common">Hydatid tapeworm</name>
    <dbReference type="NCBI Taxonomy" id="6210"/>
    <lineage>
        <taxon>Eukaryota</taxon>
        <taxon>Metazoa</taxon>
        <taxon>Spiralia</taxon>
        <taxon>Lophotrochozoa</taxon>
        <taxon>Platyhelminthes</taxon>
        <taxon>Cestoda</taxon>
        <taxon>Eucestoda</taxon>
        <taxon>Cyclophyllidea</taxon>
        <taxon>Taeniidae</taxon>
        <taxon>Echinococcus</taxon>
        <taxon>Echinococcus granulosus group</taxon>
    </lineage>
</organism>
<dbReference type="GO" id="GO:0009986">
    <property type="term" value="C:cell surface"/>
    <property type="evidence" value="ECO:0007669"/>
    <property type="project" value="TreeGrafter"/>
</dbReference>
<feature type="compositionally biased region" description="Polar residues" evidence="12">
    <location>
        <begin position="315"/>
        <end position="325"/>
    </location>
</feature>
<evidence type="ECO:0000256" key="12">
    <source>
        <dbReference type="SAM" id="MobiDB-lite"/>
    </source>
</evidence>
<dbReference type="GO" id="GO:0009966">
    <property type="term" value="P:regulation of signal transduction"/>
    <property type="evidence" value="ECO:0007669"/>
    <property type="project" value="InterPro"/>
</dbReference>